<keyword evidence="3" id="KW-1185">Reference proteome</keyword>
<feature type="region of interest" description="Disordered" evidence="1">
    <location>
        <begin position="228"/>
        <end position="252"/>
    </location>
</feature>
<protein>
    <submittedName>
        <fullName evidence="2">Uncharacterized protein</fullName>
    </submittedName>
</protein>
<organism evidence="2 3">
    <name type="scientific">Sphagnurus paluster</name>
    <dbReference type="NCBI Taxonomy" id="117069"/>
    <lineage>
        <taxon>Eukaryota</taxon>
        <taxon>Fungi</taxon>
        <taxon>Dikarya</taxon>
        <taxon>Basidiomycota</taxon>
        <taxon>Agaricomycotina</taxon>
        <taxon>Agaricomycetes</taxon>
        <taxon>Agaricomycetidae</taxon>
        <taxon>Agaricales</taxon>
        <taxon>Tricholomatineae</taxon>
        <taxon>Lyophyllaceae</taxon>
        <taxon>Sphagnurus</taxon>
    </lineage>
</organism>
<dbReference type="EMBL" id="JABCKI010000918">
    <property type="protein sequence ID" value="KAG5649512.1"/>
    <property type="molecule type" value="Genomic_DNA"/>
</dbReference>
<sequence length="462" mass="51270">MPARKRVKSEKYILDSDCVLLSPAKIDDSDAGTISDNWNMSSEHSSSESELSDSDDDLPSPKSILRMPANASNKLTVMAPLSPPPTTETVAPSHGEKRKKKEKKERNEQLESAGKTTFFINIFSVAELQKAASQRVPERLQLDFSLDDSWDTIRSEIFAKIISCQSTAARNLEAYAMHYYIWQHVSKPGLLFVSESDYTTLLGTLRGLKTIPPLINLIINEASSVDADTDKENQGTGGKTEKKKKAKRLDPDTLPGNVAKATWIQQLQEKWICDKCTPSCVGKWGFVDSQTQVHLALNPERLDLWAAAILKEDSTATLNNPPNHHLFDPERLSPVLQRRKEALAASSSQASTSAPLTLISDLINAIHPQALPVTPTLPVMDDPTRLLSTSRFPGLDMPLAEFCRKYELSDDICTKLTTNAFKNSRSLRFLTLEDVHEMKFLRGEIAALHDALEMWSTAVPSA</sequence>
<dbReference type="Proteomes" id="UP000717328">
    <property type="component" value="Unassembled WGS sequence"/>
</dbReference>
<name>A0A9P7GMA0_9AGAR</name>
<evidence type="ECO:0000313" key="3">
    <source>
        <dbReference type="Proteomes" id="UP000717328"/>
    </source>
</evidence>
<comment type="caution">
    <text evidence="2">The sequence shown here is derived from an EMBL/GenBank/DDBJ whole genome shotgun (WGS) entry which is preliminary data.</text>
</comment>
<dbReference type="OrthoDB" id="3063862at2759"/>
<reference evidence="2" key="1">
    <citation type="submission" date="2021-02" db="EMBL/GenBank/DDBJ databases">
        <authorList>
            <person name="Nieuwenhuis M."/>
            <person name="Van De Peppel L.J.J."/>
        </authorList>
    </citation>
    <scope>NUCLEOTIDE SEQUENCE</scope>
    <source>
        <strain evidence="2">D49</strain>
    </source>
</reference>
<accession>A0A9P7GMA0</accession>
<reference evidence="2" key="2">
    <citation type="submission" date="2021-10" db="EMBL/GenBank/DDBJ databases">
        <title>Phylogenomics reveals ancestral predisposition of the termite-cultivated fungus Termitomyces towards a domesticated lifestyle.</title>
        <authorList>
            <person name="Auxier B."/>
            <person name="Grum-Grzhimaylo A."/>
            <person name="Cardenas M.E."/>
            <person name="Lodge J.D."/>
            <person name="Laessoe T."/>
            <person name="Pedersen O."/>
            <person name="Smith M.E."/>
            <person name="Kuyper T.W."/>
            <person name="Franco-Molano E.A."/>
            <person name="Baroni T.J."/>
            <person name="Aanen D.K."/>
        </authorList>
    </citation>
    <scope>NUCLEOTIDE SEQUENCE</scope>
    <source>
        <strain evidence="2">D49</strain>
    </source>
</reference>
<feature type="region of interest" description="Disordered" evidence="1">
    <location>
        <begin position="25"/>
        <end position="110"/>
    </location>
</feature>
<gene>
    <name evidence="2" type="ORF">H0H81_003346</name>
</gene>
<evidence type="ECO:0000256" key="1">
    <source>
        <dbReference type="SAM" id="MobiDB-lite"/>
    </source>
</evidence>
<evidence type="ECO:0000313" key="2">
    <source>
        <dbReference type="EMBL" id="KAG5649512.1"/>
    </source>
</evidence>
<dbReference type="AlphaFoldDB" id="A0A9P7GMA0"/>
<proteinExistence type="predicted"/>